<gene>
    <name evidence="1" type="ORF">HannXRQ_Chr07g0190801</name>
</gene>
<name>A0A251UA69_HELAN</name>
<dbReference type="InParanoid" id="A0A251UA69"/>
<dbReference type="EMBL" id="CM007896">
    <property type="protein sequence ID" value="OTG20235.1"/>
    <property type="molecule type" value="Genomic_DNA"/>
</dbReference>
<organism evidence="1 2">
    <name type="scientific">Helianthus annuus</name>
    <name type="common">Common sunflower</name>
    <dbReference type="NCBI Taxonomy" id="4232"/>
    <lineage>
        <taxon>Eukaryota</taxon>
        <taxon>Viridiplantae</taxon>
        <taxon>Streptophyta</taxon>
        <taxon>Embryophyta</taxon>
        <taxon>Tracheophyta</taxon>
        <taxon>Spermatophyta</taxon>
        <taxon>Magnoliopsida</taxon>
        <taxon>eudicotyledons</taxon>
        <taxon>Gunneridae</taxon>
        <taxon>Pentapetalae</taxon>
        <taxon>asterids</taxon>
        <taxon>campanulids</taxon>
        <taxon>Asterales</taxon>
        <taxon>Asteraceae</taxon>
        <taxon>Asteroideae</taxon>
        <taxon>Heliantheae alliance</taxon>
        <taxon>Heliantheae</taxon>
        <taxon>Helianthus</taxon>
    </lineage>
</organism>
<accession>A0A251UA69</accession>
<keyword evidence="2" id="KW-1185">Reference proteome</keyword>
<sequence length="64" mass="7268">MAHIHFLKGLPTYTKGQTTAYIQNLGSRFKIQSVYIYNLHYSGSTFKIQSLSQIQSSSTSNRKP</sequence>
<evidence type="ECO:0000313" key="1">
    <source>
        <dbReference type="EMBL" id="OTG20235.1"/>
    </source>
</evidence>
<proteinExistence type="predicted"/>
<dbReference type="AlphaFoldDB" id="A0A251UA69"/>
<dbReference type="Proteomes" id="UP000215914">
    <property type="component" value="Chromosome 7"/>
</dbReference>
<evidence type="ECO:0000313" key="2">
    <source>
        <dbReference type="Proteomes" id="UP000215914"/>
    </source>
</evidence>
<reference evidence="2" key="1">
    <citation type="journal article" date="2017" name="Nature">
        <title>The sunflower genome provides insights into oil metabolism, flowering and Asterid evolution.</title>
        <authorList>
            <person name="Badouin H."/>
            <person name="Gouzy J."/>
            <person name="Grassa C.J."/>
            <person name="Murat F."/>
            <person name="Staton S.E."/>
            <person name="Cottret L."/>
            <person name="Lelandais-Briere C."/>
            <person name="Owens G.L."/>
            <person name="Carrere S."/>
            <person name="Mayjonade B."/>
            <person name="Legrand L."/>
            <person name="Gill N."/>
            <person name="Kane N.C."/>
            <person name="Bowers J.E."/>
            <person name="Hubner S."/>
            <person name="Bellec A."/>
            <person name="Berard A."/>
            <person name="Berges H."/>
            <person name="Blanchet N."/>
            <person name="Boniface M.C."/>
            <person name="Brunel D."/>
            <person name="Catrice O."/>
            <person name="Chaidir N."/>
            <person name="Claudel C."/>
            <person name="Donnadieu C."/>
            <person name="Faraut T."/>
            <person name="Fievet G."/>
            <person name="Helmstetter N."/>
            <person name="King M."/>
            <person name="Knapp S.J."/>
            <person name="Lai Z."/>
            <person name="Le Paslier M.C."/>
            <person name="Lippi Y."/>
            <person name="Lorenzon L."/>
            <person name="Mandel J.R."/>
            <person name="Marage G."/>
            <person name="Marchand G."/>
            <person name="Marquand E."/>
            <person name="Bret-Mestries E."/>
            <person name="Morien E."/>
            <person name="Nambeesan S."/>
            <person name="Nguyen T."/>
            <person name="Pegot-Espagnet P."/>
            <person name="Pouilly N."/>
            <person name="Raftis F."/>
            <person name="Sallet E."/>
            <person name="Schiex T."/>
            <person name="Thomas J."/>
            <person name="Vandecasteele C."/>
            <person name="Vares D."/>
            <person name="Vear F."/>
            <person name="Vautrin S."/>
            <person name="Crespi M."/>
            <person name="Mangin B."/>
            <person name="Burke J.M."/>
            <person name="Salse J."/>
            <person name="Munos S."/>
            <person name="Vincourt P."/>
            <person name="Rieseberg L.H."/>
            <person name="Langlade N.B."/>
        </authorList>
    </citation>
    <scope>NUCLEOTIDE SEQUENCE [LARGE SCALE GENOMIC DNA]</scope>
    <source>
        <strain evidence="2">cv. SF193</strain>
    </source>
</reference>
<protein>
    <submittedName>
        <fullName evidence="1">Uncharacterized protein</fullName>
    </submittedName>
</protein>